<dbReference type="InterPro" id="IPR036691">
    <property type="entry name" value="Endo/exonu/phosph_ase_sf"/>
</dbReference>
<dbReference type="PANTHER" id="PTHR33710:SF64">
    <property type="entry name" value="ENDONUCLEASE_EXONUCLEASE_PHOSPHATASE DOMAIN-CONTAINING PROTEIN"/>
    <property type="match status" value="1"/>
</dbReference>
<keyword evidence="2" id="KW-1185">Reference proteome</keyword>
<proteinExistence type="predicted"/>
<organism evidence="1 2">
    <name type="scientific">Dendrobium catenatum</name>
    <dbReference type="NCBI Taxonomy" id="906689"/>
    <lineage>
        <taxon>Eukaryota</taxon>
        <taxon>Viridiplantae</taxon>
        <taxon>Streptophyta</taxon>
        <taxon>Embryophyta</taxon>
        <taxon>Tracheophyta</taxon>
        <taxon>Spermatophyta</taxon>
        <taxon>Magnoliopsida</taxon>
        <taxon>Liliopsida</taxon>
        <taxon>Asparagales</taxon>
        <taxon>Orchidaceae</taxon>
        <taxon>Epidendroideae</taxon>
        <taxon>Malaxideae</taxon>
        <taxon>Dendrobiinae</taxon>
        <taxon>Dendrobium</taxon>
    </lineage>
</organism>
<dbReference type="Gene3D" id="3.60.10.10">
    <property type="entry name" value="Endonuclease/exonuclease/phosphatase"/>
    <property type="match status" value="1"/>
</dbReference>
<sequence>MINPTIAAWNIRGFSTSNKVFSCKNLVKSLCLDMIGILENRIHHTSIADPFFLNSHRVFDYEDSCNNFHCSNLGRIWLKWSTDRLDFKPTFISSQMIAGMVIYGNNDPFLLSVIYASNNQDERKTLWNEIRNNSPAVGIPWILMGDFNCCRYPSDKLGGNVLQQNQLYDFNSLIFYANLYDLASVGITYTWYNQRSVMPIHIKLDRMLVNEAWMSVFPRSHYVIKPPSGSDHSPVVLLPGDKFDSQHRFLFKNFWLKSDIFLYLLLSTLPVKPRGQPFAALYSLLKQLKLDIKSKSWACSNSVVSHMESLHRKQEACLSLLNQDCLNESISLNIKNINVQLAEASNQWYSWVSQRAKIKWLAKGEDDLKFLYSRIHLRRNYRRTAISPAMANSNCSFSEAVRDTISHFQRIYNPPRRLTFNILHFPVGNVIPHEYILSLTTPFTDAEIKKAVFSGASNSTPGPDGFNFEFFKSTWIVTGVMVCKAVKSFYHNAYIPNAAKATAITLIPKTNHAEAITDFRPISLCNTTYKIIAKLLAARMKNVMPLIIKGNQSGFIHKRISTDNVILANEILFHYRSIVNSI</sequence>
<dbReference type="STRING" id="906689.A0A2I0VGF5"/>
<dbReference type="Proteomes" id="UP000233837">
    <property type="component" value="Unassembled WGS sequence"/>
</dbReference>
<gene>
    <name evidence="1" type="ORF">MA16_Dca027089</name>
</gene>
<evidence type="ECO:0000313" key="2">
    <source>
        <dbReference type="Proteomes" id="UP000233837"/>
    </source>
</evidence>
<dbReference type="SUPFAM" id="SSF56219">
    <property type="entry name" value="DNase I-like"/>
    <property type="match status" value="1"/>
</dbReference>
<dbReference type="PANTHER" id="PTHR33710">
    <property type="entry name" value="BNAC02G09200D PROTEIN"/>
    <property type="match status" value="1"/>
</dbReference>
<dbReference type="EMBL" id="KZ503635">
    <property type="protein sequence ID" value="PKU62497.1"/>
    <property type="molecule type" value="Genomic_DNA"/>
</dbReference>
<reference evidence="1 2" key="2">
    <citation type="journal article" date="2017" name="Nature">
        <title>The Apostasia genome and the evolution of orchids.</title>
        <authorList>
            <person name="Zhang G.Q."/>
            <person name="Liu K.W."/>
            <person name="Li Z."/>
            <person name="Lohaus R."/>
            <person name="Hsiao Y.Y."/>
            <person name="Niu S.C."/>
            <person name="Wang J.Y."/>
            <person name="Lin Y.C."/>
            <person name="Xu Q."/>
            <person name="Chen L.J."/>
            <person name="Yoshida K."/>
            <person name="Fujiwara S."/>
            <person name="Wang Z.W."/>
            <person name="Zhang Y.Q."/>
            <person name="Mitsuda N."/>
            <person name="Wang M."/>
            <person name="Liu G.H."/>
            <person name="Pecoraro L."/>
            <person name="Huang H.X."/>
            <person name="Xiao X.J."/>
            <person name="Lin M."/>
            <person name="Wu X.Y."/>
            <person name="Wu W.L."/>
            <person name="Chen Y.Y."/>
            <person name="Chang S.B."/>
            <person name="Sakamoto S."/>
            <person name="Ohme-Takagi M."/>
            <person name="Yagi M."/>
            <person name="Zeng S.J."/>
            <person name="Shen C.Y."/>
            <person name="Yeh C.M."/>
            <person name="Luo Y.B."/>
            <person name="Tsai W.C."/>
            <person name="Van de Peer Y."/>
            <person name="Liu Z.J."/>
        </authorList>
    </citation>
    <scope>NUCLEOTIDE SEQUENCE [LARGE SCALE GENOMIC DNA]</scope>
    <source>
        <tissue evidence="1">The whole plant</tissue>
    </source>
</reference>
<name>A0A2I0VGF5_9ASPA</name>
<protein>
    <submittedName>
        <fullName evidence="1">Uncharacterized protein</fullName>
    </submittedName>
</protein>
<reference evidence="1 2" key="1">
    <citation type="journal article" date="2016" name="Sci. Rep.">
        <title>The Dendrobium catenatum Lindl. genome sequence provides insights into polysaccharide synthase, floral development and adaptive evolution.</title>
        <authorList>
            <person name="Zhang G.Q."/>
            <person name="Xu Q."/>
            <person name="Bian C."/>
            <person name="Tsai W.C."/>
            <person name="Yeh C.M."/>
            <person name="Liu K.W."/>
            <person name="Yoshida K."/>
            <person name="Zhang L.S."/>
            <person name="Chang S.B."/>
            <person name="Chen F."/>
            <person name="Shi Y."/>
            <person name="Su Y.Y."/>
            <person name="Zhang Y.Q."/>
            <person name="Chen L.J."/>
            <person name="Yin Y."/>
            <person name="Lin M."/>
            <person name="Huang H."/>
            <person name="Deng H."/>
            <person name="Wang Z.W."/>
            <person name="Zhu S.L."/>
            <person name="Zhao X."/>
            <person name="Deng C."/>
            <person name="Niu S.C."/>
            <person name="Huang J."/>
            <person name="Wang M."/>
            <person name="Liu G.H."/>
            <person name="Yang H.J."/>
            <person name="Xiao X.J."/>
            <person name="Hsiao Y.Y."/>
            <person name="Wu W.L."/>
            <person name="Chen Y.Y."/>
            <person name="Mitsuda N."/>
            <person name="Ohme-Takagi M."/>
            <person name="Luo Y.B."/>
            <person name="Van de Peer Y."/>
            <person name="Liu Z.J."/>
        </authorList>
    </citation>
    <scope>NUCLEOTIDE SEQUENCE [LARGE SCALE GENOMIC DNA]</scope>
    <source>
        <tissue evidence="1">The whole plant</tissue>
    </source>
</reference>
<accession>A0A2I0VGF5</accession>
<dbReference type="AlphaFoldDB" id="A0A2I0VGF5"/>
<evidence type="ECO:0000313" key="1">
    <source>
        <dbReference type="EMBL" id="PKU62497.1"/>
    </source>
</evidence>